<evidence type="ECO:0000256" key="2">
    <source>
        <dbReference type="SAM" id="MobiDB-lite"/>
    </source>
</evidence>
<dbReference type="InterPro" id="IPR010733">
    <property type="entry name" value="DUF1308"/>
</dbReference>
<evidence type="ECO:0000259" key="4">
    <source>
        <dbReference type="Pfam" id="PF18474"/>
    </source>
</evidence>
<protein>
    <submittedName>
        <fullName evidence="5">EOG090X0CWG</fullName>
    </submittedName>
</protein>
<feature type="domain" description="DUF5614" evidence="4">
    <location>
        <begin position="20"/>
        <end position="217"/>
    </location>
</feature>
<feature type="domain" description="DUF1308" evidence="3">
    <location>
        <begin position="246"/>
        <end position="402"/>
    </location>
</feature>
<dbReference type="AlphaFoldDB" id="A0A4Y7M8P5"/>
<feature type="region of interest" description="Disordered" evidence="2">
    <location>
        <begin position="196"/>
        <end position="224"/>
    </location>
</feature>
<accession>A0A4Y7M8P5</accession>
<comment type="similarity">
    <text evidence="1">Belongs to the UPF0415 family.</text>
</comment>
<evidence type="ECO:0000313" key="5">
    <source>
        <dbReference type="EMBL" id="SVE76005.1"/>
    </source>
</evidence>
<dbReference type="InterPro" id="IPR041076">
    <property type="entry name" value="DUF5614"/>
</dbReference>
<dbReference type="PANTHER" id="PTHR13379:SF0">
    <property type="entry name" value="UPF0415 PROTEIN C7ORF25"/>
    <property type="match status" value="1"/>
</dbReference>
<gene>
    <name evidence="5" type="primary">EOG090X0CWG</name>
</gene>
<evidence type="ECO:0000259" key="3">
    <source>
        <dbReference type="Pfam" id="PF07000"/>
    </source>
</evidence>
<organism evidence="5">
    <name type="scientific">Daphnia hispanica</name>
    <dbReference type="NCBI Taxonomy" id="575233"/>
    <lineage>
        <taxon>Eukaryota</taxon>
        <taxon>Metazoa</taxon>
        <taxon>Ecdysozoa</taxon>
        <taxon>Arthropoda</taxon>
        <taxon>Crustacea</taxon>
        <taxon>Branchiopoda</taxon>
        <taxon>Diplostraca</taxon>
        <taxon>Cladocera</taxon>
        <taxon>Anomopoda</taxon>
        <taxon>Daphniidae</taxon>
        <taxon>Daphnia</taxon>
    </lineage>
</organism>
<feature type="compositionally biased region" description="Acidic residues" evidence="2">
    <location>
        <begin position="209"/>
        <end position="224"/>
    </location>
</feature>
<dbReference type="Pfam" id="PF18474">
    <property type="entry name" value="DUF5614"/>
    <property type="match status" value="1"/>
</dbReference>
<feature type="compositionally biased region" description="Low complexity" evidence="2">
    <location>
        <begin position="196"/>
        <end position="208"/>
    </location>
</feature>
<dbReference type="PANTHER" id="PTHR13379">
    <property type="entry name" value="UNCHARACTERIZED DUF1308"/>
    <property type="match status" value="1"/>
</dbReference>
<proteinExistence type="evidence at transcript level"/>
<name>A0A4Y7M8P5_9CRUS</name>
<sequence>MAADIEDLKSLVLCKVQEGENLLQQVQCHFASVEGSKKLERRIRSEIKFLQKLLEAKMEVKKEHMLSSNLGSLAAVVSILHESESPAAIFKPFSLKNGSINRIEVDVVSKGGAVWHKAIARKAEALEDISKGRTSCGQKSVVDQATAYIECARLHPHLFNPPKVAFHFFNSISSSIAVKLRKRGVEVEGDVRAIAENSFSESDTSSSCDSDDDDSEDYEGEDENYDGMVDSLHSTPENIRQNDKLFLDITCMVAYVSSMTNGGANYIFPRAIYNQQAEWERSSPAKPKLDALFGDKQLVTCREAIVDFQTLVERMGGTGEKQRTRELIARLDIVEDSPCGRVSQLQLTSNVKTRSRLIFCTADKLGIVVVTANTGFVRSAASQGVEIAHYVHEPRVLTEQQEPFSIPLKPLDIAPNMYTRTVPSLNLETCAIFRSVNMARMG</sequence>
<dbReference type="Pfam" id="PF07000">
    <property type="entry name" value="DUF1308"/>
    <property type="match status" value="1"/>
</dbReference>
<evidence type="ECO:0000256" key="1">
    <source>
        <dbReference type="ARBA" id="ARBA00006588"/>
    </source>
</evidence>
<dbReference type="EMBL" id="LR006386">
    <property type="protein sequence ID" value="SVE76005.1"/>
    <property type="molecule type" value="mRNA"/>
</dbReference>
<reference evidence="5" key="1">
    <citation type="submission" date="2018-08" db="EMBL/GenBank/DDBJ databases">
        <authorList>
            <person name="Cornetti L."/>
        </authorList>
    </citation>
    <scope>NUCLEOTIDE SEQUENCE</scope>
    <source>
        <strain evidence="5">PT-GA-1</strain>
    </source>
</reference>